<dbReference type="Gene3D" id="3.40.50.300">
    <property type="entry name" value="P-loop containing nucleotide triphosphate hydrolases"/>
    <property type="match status" value="1"/>
</dbReference>
<comment type="similarity">
    <text evidence="1">Belongs to the TRAFAC class TrmE-Era-EngA-EngB-Septin-like GTPase superfamily. AIG1/Toc34/Toc159-like paraseptin GTPase family. IAN subfamily.</text>
</comment>
<feature type="region of interest" description="Disordered" evidence="5">
    <location>
        <begin position="359"/>
        <end position="378"/>
    </location>
</feature>
<dbReference type="EMBL" id="JAZGQO010000005">
    <property type="protein sequence ID" value="KAK6186894.1"/>
    <property type="molecule type" value="Genomic_DNA"/>
</dbReference>
<keyword evidence="4" id="KW-0175">Coiled coil</keyword>
<feature type="domain" description="AIG1-type G" evidence="6">
    <location>
        <begin position="18"/>
        <end position="221"/>
    </location>
</feature>
<keyword evidence="8" id="KW-1185">Reference proteome</keyword>
<accession>A0AAN8K1S5</accession>
<comment type="caution">
    <text evidence="7">The sequence shown here is derived from an EMBL/GenBank/DDBJ whole genome shotgun (WGS) entry which is preliminary data.</text>
</comment>
<feature type="compositionally biased region" description="Basic and acidic residues" evidence="5">
    <location>
        <begin position="365"/>
        <end position="378"/>
    </location>
</feature>
<name>A0AAN8K1S5_PATCE</name>
<evidence type="ECO:0000259" key="6">
    <source>
        <dbReference type="PROSITE" id="PS51720"/>
    </source>
</evidence>
<evidence type="ECO:0000256" key="2">
    <source>
        <dbReference type="ARBA" id="ARBA00022741"/>
    </source>
</evidence>
<dbReference type="SUPFAM" id="SSF52540">
    <property type="entry name" value="P-loop containing nucleoside triphosphate hydrolases"/>
    <property type="match status" value="1"/>
</dbReference>
<organism evidence="7 8">
    <name type="scientific">Patella caerulea</name>
    <name type="common">Rayed Mediterranean limpet</name>
    <dbReference type="NCBI Taxonomy" id="87958"/>
    <lineage>
        <taxon>Eukaryota</taxon>
        <taxon>Metazoa</taxon>
        <taxon>Spiralia</taxon>
        <taxon>Lophotrochozoa</taxon>
        <taxon>Mollusca</taxon>
        <taxon>Gastropoda</taxon>
        <taxon>Patellogastropoda</taxon>
        <taxon>Patelloidea</taxon>
        <taxon>Patellidae</taxon>
        <taxon>Patella</taxon>
    </lineage>
</organism>
<dbReference type="PANTHER" id="PTHR10903:SF184">
    <property type="entry name" value="GTP-BINDING PROTEIN A"/>
    <property type="match status" value="1"/>
</dbReference>
<dbReference type="InterPro" id="IPR006703">
    <property type="entry name" value="G_AIG1"/>
</dbReference>
<gene>
    <name evidence="7" type="ORF">SNE40_006154</name>
</gene>
<feature type="coiled-coil region" evidence="4">
    <location>
        <begin position="286"/>
        <end position="359"/>
    </location>
</feature>
<dbReference type="PROSITE" id="PS51720">
    <property type="entry name" value="G_AIG1"/>
    <property type="match status" value="1"/>
</dbReference>
<dbReference type="Pfam" id="PF04548">
    <property type="entry name" value="AIG1"/>
    <property type="match status" value="1"/>
</dbReference>
<evidence type="ECO:0000256" key="1">
    <source>
        <dbReference type="ARBA" id="ARBA00008535"/>
    </source>
</evidence>
<keyword evidence="2" id="KW-0547">Nucleotide-binding</keyword>
<sequence length="456" mass="53430">MTVEKKACAFTKWHEISLAEMRIVLVGKTGVGKSLLGNRLLQKTVFESGGLAKSTTSQCKSGETILHDNTNLLVVDTPGMFDTSKSNEETIKELTQCVALSVPGPHLFFFVLKACARFTEEEQNTIKALKDGFGADVMSYVMVIFTCKDSLEHNKMSIEGYINSSDELKRTIEDCHGRFAVIDNWGESREADTSQIMELANTTISENQNKFYTTDMFKEAEAVTKERMRTLKEEKRQEKIKLEEQSKRIEEEGLRKKQDLEKQMKYQIDQYLKDMKTKDEEFSLLRERYETEQAQSTDVLRRLQLERASQKEKDQGMLLCQEIENENISQQRNEEQQNIKSEEQHFEALRTNEDKLKRKWKREKKKNEAMPRDEAKKRKLEKEEIEKEYVDKFKELEEDLLRQKAEIEESMKKLQEQNLDYRQLVREEIENGHFGMLESLFKKIGQMFRLLVGIDE</sequence>
<feature type="coiled-coil region" evidence="4">
    <location>
        <begin position="386"/>
        <end position="431"/>
    </location>
</feature>
<evidence type="ECO:0000313" key="8">
    <source>
        <dbReference type="Proteomes" id="UP001347796"/>
    </source>
</evidence>
<evidence type="ECO:0000313" key="7">
    <source>
        <dbReference type="EMBL" id="KAK6186894.1"/>
    </source>
</evidence>
<dbReference type="GO" id="GO:0005525">
    <property type="term" value="F:GTP binding"/>
    <property type="evidence" value="ECO:0007669"/>
    <property type="project" value="UniProtKB-KW"/>
</dbReference>
<reference evidence="7 8" key="1">
    <citation type="submission" date="2024-01" db="EMBL/GenBank/DDBJ databases">
        <title>The genome of the rayed Mediterranean limpet Patella caerulea (Linnaeus, 1758).</title>
        <authorList>
            <person name="Anh-Thu Weber A."/>
            <person name="Halstead-Nussloch G."/>
        </authorList>
    </citation>
    <scope>NUCLEOTIDE SEQUENCE [LARGE SCALE GENOMIC DNA]</scope>
    <source>
        <strain evidence="7">AATW-2023a</strain>
        <tissue evidence="7">Whole specimen</tissue>
    </source>
</reference>
<evidence type="ECO:0000256" key="4">
    <source>
        <dbReference type="SAM" id="Coils"/>
    </source>
</evidence>
<protein>
    <recommendedName>
        <fullName evidence="6">AIG1-type G domain-containing protein</fullName>
    </recommendedName>
</protein>
<proteinExistence type="inferred from homology"/>
<feature type="coiled-coil region" evidence="4">
    <location>
        <begin position="225"/>
        <end position="252"/>
    </location>
</feature>
<evidence type="ECO:0000256" key="3">
    <source>
        <dbReference type="ARBA" id="ARBA00023134"/>
    </source>
</evidence>
<keyword evidence="3" id="KW-0342">GTP-binding</keyword>
<dbReference type="FunFam" id="3.40.50.300:FF:000366">
    <property type="entry name" value="GTPase, IMAP family member 2"/>
    <property type="match status" value="1"/>
</dbReference>
<dbReference type="AlphaFoldDB" id="A0AAN8K1S5"/>
<evidence type="ECO:0000256" key="5">
    <source>
        <dbReference type="SAM" id="MobiDB-lite"/>
    </source>
</evidence>
<dbReference type="InterPro" id="IPR027417">
    <property type="entry name" value="P-loop_NTPase"/>
</dbReference>
<dbReference type="PANTHER" id="PTHR10903">
    <property type="entry name" value="GTPASE, IMAP FAMILY MEMBER-RELATED"/>
    <property type="match status" value="1"/>
</dbReference>
<dbReference type="Proteomes" id="UP001347796">
    <property type="component" value="Unassembled WGS sequence"/>
</dbReference>
<dbReference type="InterPro" id="IPR045058">
    <property type="entry name" value="GIMA/IAN/Toc"/>
</dbReference>